<dbReference type="EMBL" id="PKUQ01000022">
    <property type="protein sequence ID" value="PLW76710.1"/>
    <property type="molecule type" value="Genomic_DNA"/>
</dbReference>
<proteinExistence type="predicted"/>
<keyword evidence="3" id="KW-0998">Cell outer membrane</keyword>
<evidence type="ECO:0000313" key="5">
    <source>
        <dbReference type="EMBL" id="PLW76710.1"/>
    </source>
</evidence>
<organism evidence="5 6">
    <name type="scientific">Cohaesibacter celericrescens</name>
    <dbReference type="NCBI Taxonomy" id="2067669"/>
    <lineage>
        <taxon>Bacteria</taxon>
        <taxon>Pseudomonadati</taxon>
        <taxon>Pseudomonadota</taxon>
        <taxon>Alphaproteobacteria</taxon>
        <taxon>Hyphomicrobiales</taxon>
        <taxon>Cohaesibacteraceae</taxon>
    </lineage>
</organism>
<dbReference type="Gene3D" id="3.30.1450.10">
    <property type="match status" value="1"/>
</dbReference>
<comment type="caution">
    <text evidence="5">The sequence shown here is derived from an EMBL/GenBank/DDBJ whole genome shotgun (WGS) entry which is preliminary data.</text>
</comment>
<keyword evidence="1" id="KW-0732">Signal</keyword>
<dbReference type="GO" id="GO:0051205">
    <property type="term" value="P:protein insertion into membrane"/>
    <property type="evidence" value="ECO:0007669"/>
    <property type="project" value="TreeGrafter"/>
</dbReference>
<name>A0A2N5XQJ4_9HYPH</name>
<dbReference type="RefSeq" id="WP_101533999.1">
    <property type="nucleotide sequence ID" value="NZ_JBFHIU010000014.1"/>
</dbReference>
<keyword evidence="2" id="KW-0472">Membrane</keyword>
<dbReference type="AlphaFoldDB" id="A0A2N5XQJ4"/>
<reference evidence="5 6" key="1">
    <citation type="submission" date="2018-01" db="EMBL/GenBank/DDBJ databases">
        <title>The draft genome sequence of Cohaesibacter sp. H1304.</title>
        <authorList>
            <person name="Wang N.-N."/>
            <person name="Du Z.-J."/>
        </authorList>
    </citation>
    <scope>NUCLEOTIDE SEQUENCE [LARGE SCALE GENOMIC DNA]</scope>
    <source>
        <strain evidence="5 6">H1304</strain>
    </source>
</reference>
<dbReference type="InterPro" id="IPR037873">
    <property type="entry name" value="BamE-like"/>
</dbReference>
<evidence type="ECO:0000313" key="6">
    <source>
        <dbReference type="Proteomes" id="UP000234881"/>
    </source>
</evidence>
<dbReference type="InterPro" id="IPR026592">
    <property type="entry name" value="BamE"/>
</dbReference>
<protein>
    <submittedName>
        <fullName evidence="5">Outer membrane assembly protein BamE</fullName>
    </submittedName>
</protein>
<sequence length="165" mass="18294">MCSQHIDLRGQTSKERIFSSLKTASLAVCLGTVFLSGCITEETSIHGFVPTEYTLDQITEGSSREQVMLTLGSPSTIAHFGNEVFYYISQTRKKPVAFMNSRPVSQTVVAVYFDEEQRVSRTVRYGLKDGQLFDFTNQVTPTGGAESNFLSRLMSNAGPQPDFTK</sequence>
<dbReference type="PANTHER" id="PTHR37482:SF1">
    <property type="entry name" value="OUTER MEMBRANE PROTEIN ASSEMBLY FACTOR BAME"/>
    <property type="match status" value="1"/>
</dbReference>
<dbReference type="PANTHER" id="PTHR37482">
    <property type="entry name" value="OUTER MEMBRANE PROTEIN ASSEMBLY FACTOR BAME"/>
    <property type="match status" value="1"/>
</dbReference>
<gene>
    <name evidence="5" type="ORF">C0081_11605</name>
</gene>
<keyword evidence="6" id="KW-1185">Reference proteome</keyword>
<dbReference type="OrthoDB" id="9808313at2"/>
<dbReference type="GO" id="GO:0043165">
    <property type="term" value="P:Gram-negative-bacterium-type cell outer membrane assembly"/>
    <property type="evidence" value="ECO:0007669"/>
    <property type="project" value="TreeGrafter"/>
</dbReference>
<dbReference type="InterPro" id="IPR007450">
    <property type="entry name" value="BamE_dom"/>
</dbReference>
<evidence type="ECO:0000259" key="4">
    <source>
        <dbReference type="Pfam" id="PF04355"/>
    </source>
</evidence>
<accession>A0A2N5XQJ4</accession>
<evidence type="ECO:0000256" key="1">
    <source>
        <dbReference type="ARBA" id="ARBA00022729"/>
    </source>
</evidence>
<feature type="domain" description="Outer membrane protein assembly factor BamE" evidence="4">
    <location>
        <begin position="47"/>
        <end position="120"/>
    </location>
</feature>
<evidence type="ECO:0000256" key="2">
    <source>
        <dbReference type="ARBA" id="ARBA00023136"/>
    </source>
</evidence>
<evidence type="ECO:0000256" key="3">
    <source>
        <dbReference type="ARBA" id="ARBA00023237"/>
    </source>
</evidence>
<dbReference type="GO" id="GO:0030674">
    <property type="term" value="F:protein-macromolecule adaptor activity"/>
    <property type="evidence" value="ECO:0007669"/>
    <property type="project" value="TreeGrafter"/>
</dbReference>
<dbReference type="Proteomes" id="UP000234881">
    <property type="component" value="Unassembled WGS sequence"/>
</dbReference>
<dbReference type="GO" id="GO:1990063">
    <property type="term" value="C:Bam protein complex"/>
    <property type="evidence" value="ECO:0007669"/>
    <property type="project" value="TreeGrafter"/>
</dbReference>
<dbReference type="Pfam" id="PF04355">
    <property type="entry name" value="BamE"/>
    <property type="match status" value="1"/>
</dbReference>